<dbReference type="GO" id="GO:0016788">
    <property type="term" value="F:hydrolase activity, acting on ester bonds"/>
    <property type="evidence" value="ECO:0007669"/>
    <property type="project" value="InterPro"/>
</dbReference>
<dbReference type="EMBL" id="MZ130485">
    <property type="protein sequence ID" value="QWM90095.1"/>
    <property type="molecule type" value="Genomic_DNA"/>
</dbReference>
<dbReference type="Pfam" id="PF13353">
    <property type="entry name" value="Fer4_12"/>
    <property type="match status" value="1"/>
</dbReference>
<dbReference type="Pfam" id="PF07463">
    <property type="entry name" value="NUMOD4"/>
    <property type="match status" value="1"/>
</dbReference>
<dbReference type="Proteomes" id="UP000827799">
    <property type="component" value="Segment"/>
</dbReference>
<keyword evidence="3" id="KW-1185">Reference proteome</keyword>
<dbReference type="RefSeq" id="YP_010359667.1">
    <property type="nucleotide sequence ID" value="NC_062775.1"/>
</dbReference>
<dbReference type="InterPro" id="IPR003647">
    <property type="entry name" value="Intron_nuc_1_rpt"/>
</dbReference>
<accession>A0AAE7S1N6</accession>
<dbReference type="SMART" id="SM00497">
    <property type="entry name" value="IENR1"/>
    <property type="match status" value="1"/>
</dbReference>
<feature type="domain" description="NUMOD4" evidence="1">
    <location>
        <begin position="157"/>
        <end position="181"/>
    </location>
</feature>
<dbReference type="KEGG" id="vg:75691959"/>
<proteinExistence type="predicted"/>
<organism evidence="2 3">
    <name type="scientific">uncultured phage cr18_1</name>
    <dbReference type="NCBI Taxonomy" id="2986407"/>
    <lineage>
        <taxon>Viruses</taxon>
        <taxon>Duplodnaviria</taxon>
        <taxon>Heunggongvirae</taxon>
        <taxon>Uroviricota</taxon>
        <taxon>Caudoviricetes</taxon>
        <taxon>Crassvirales</taxon>
        <taxon>Steigviridae</taxon>
        <taxon>Asinivirinae</taxon>
        <taxon>Lebriduvirus</taxon>
        <taxon>Lebriduvirus gastrointestinalis</taxon>
    </lineage>
</organism>
<name>A0AAE7S1N6_9CAUD</name>
<dbReference type="InterPro" id="IPR010902">
    <property type="entry name" value="NUMOD4"/>
</dbReference>
<evidence type="ECO:0000259" key="1">
    <source>
        <dbReference type="Pfam" id="PF07463"/>
    </source>
</evidence>
<evidence type="ECO:0000313" key="2">
    <source>
        <dbReference type="EMBL" id="QWM90095.1"/>
    </source>
</evidence>
<dbReference type="Gene3D" id="1.10.10.10">
    <property type="entry name" value="Winged helix-like DNA-binding domain superfamily/Winged helix DNA-binding domain"/>
    <property type="match status" value="1"/>
</dbReference>
<evidence type="ECO:0000313" key="3">
    <source>
        <dbReference type="Proteomes" id="UP000827799"/>
    </source>
</evidence>
<gene>
    <name evidence="2" type="primary">gp_22760</name>
</gene>
<dbReference type="SUPFAM" id="SSF54060">
    <property type="entry name" value="His-Me finger endonucleases"/>
    <property type="match status" value="1"/>
</dbReference>
<protein>
    <recommendedName>
        <fullName evidence="1">NUMOD4 domain-containing protein</fullName>
    </recommendedName>
</protein>
<sequence>MIKYVDTKVVMSEVPDEITLAINLSNCPCHCKGCHSSYLAEDIGKVLTLDVLEYLIKKNQGITCVSFMGGDNDTVRVDGLAEFVRKCFPSLKVAWYSGRDELSEHIYISNFDIVKLGRYDEKSGPLNCPTTNQRFYRIIDGEMYDFTYLFWKNSEIEVWRDIDGFDGYQVSNLGNIRSLNYNGTGNIQNLKPTLSGKNRTYKSISMQVRDKVIRRNVHRLVAQAFIPNPSNLPEINHIDEDGTNNKVSNLEWCDRIYNLNYGGRTDRFIASRSIPIVQLNLDGTIVKEWSSQTEAARELDLDLGSLSHCLNGYRVKNGIRVPVHSYAGYKWKYKNESKS</sequence>
<reference evidence="2 3" key="1">
    <citation type="submission" date="2021-04" db="EMBL/GenBank/DDBJ databases">
        <authorList>
            <person name="Shkoporov A.N."/>
            <person name="Stockdale S.R."/>
            <person name="Guerin E."/>
            <person name="Ross R.P."/>
            <person name="Hill C."/>
        </authorList>
    </citation>
    <scope>NUCLEOTIDE SEQUENCE [LARGE SCALE GENOMIC DNA]</scope>
    <source>
        <strain evidence="3">cr18_1</strain>
    </source>
</reference>
<dbReference type="Gene3D" id="3.90.75.20">
    <property type="match status" value="1"/>
</dbReference>
<dbReference type="InterPro" id="IPR044925">
    <property type="entry name" value="His-Me_finger_sf"/>
</dbReference>
<dbReference type="GeneID" id="75691959"/>
<dbReference type="InterPro" id="IPR036388">
    <property type="entry name" value="WH-like_DNA-bd_sf"/>
</dbReference>